<feature type="chain" id="PRO_5011432933" description="Outer membrane protein TolC" evidence="1">
    <location>
        <begin position="19"/>
        <end position="428"/>
    </location>
</feature>
<sequence>MRTSLRLTLAFGLMVALAGCSSLSVQVDVADATEVRAAIALQSAREQSFRYLSQSEADLRIRTEALQQRVSVAFNAVAQSYIDLARTADPDEVPRLHRRAEDLQTGQLRRDVQSETDRYWARAVTLNHQIREAYLASNPGEQWYVSGPLSALIQQRSELDAELNEAIDALIDQLMAIAAENSALARQSAEAAGGLNRGQTGVLDGPPAPPDTPVAVVDAAQTPVGTSGAEVSPEVAAALAALGRSSRSVIGEGSLVGTGYAYALRALPDNFWRNNYNQASGSGHFGNTDIVIRLNSTGDFSVKGMTFDPSTVAAIASKVSTQALLLGAQMAGVPVATSGSGNNNGLAGQGGRLQSARQTELVRQAREGAQARAIIEMAHAVLAEEEAFADGAEPEDRARAEAAIQTVFGAYRSLMSLENYPTDPPEND</sequence>
<dbReference type="RefSeq" id="WP_143024157.1">
    <property type="nucleotide sequence ID" value="NZ_FNHG01000021.1"/>
</dbReference>
<keyword evidence="3" id="KW-1185">Reference proteome</keyword>
<dbReference type="EMBL" id="FNHG01000021">
    <property type="protein sequence ID" value="SDM76553.1"/>
    <property type="molecule type" value="Genomic_DNA"/>
</dbReference>
<dbReference type="PROSITE" id="PS51257">
    <property type="entry name" value="PROKAR_LIPOPROTEIN"/>
    <property type="match status" value="1"/>
</dbReference>
<evidence type="ECO:0000313" key="2">
    <source>
        <dbReference type="EMBL" id="SDM76553.1"/>
    </source>
</evidence>
<accession>A0A1G9VWT7</accession>
<protein>
    <recommendedName>
        <fullName evidence="4">Outer membrane protein TolC</fullName>
    </recommendedName>
</protein>
<gene>
    <name evidence="2" type="ORF">SAMN04488568_12128</name>
</gene>
<evidence type="ECO:0008006" key="4">
    <source>
        <dbReference type="Google" id="ProtNLM"/>
    </source>
</evidence>
<dbReference type="OrthoDB" id="10013781at2"/>
<organism evidence="2 3">
    <name type="scientific">Maricaulis salignorans</name>
    <dbReference type="NCBI Taxonomy" id="144026"/>
    <lineage>
        <taxon>Bacteria</taxon>
        <taxon>Pseudomonadati</taxon>
        <taxon>Pseudomonadota</taxon>
        <taxon>Alphaproteobacteria</taxon>
        <taxon>Maricaulales</taxon>
        <taxon>Maricaulaceae</taxon>
        <taxon>Maricaulis</taxon>
    </lineage>
</organism>
<dbReference type="AlphaFoldDB" id="A0A1G9VWT7"/>
<evidence type="ECO:0000313" key="3">
    <source>
        <dbReference type="Proteomes" id="UP000199759"/>
    </source>
</evidence>
<dbReference type="Proteomes" id="UP000199759">
    <property type="component" value="Unassembled WGS sequence"/>
</dbReference>
<name>A0A1G9VWT7_9PROT</name>
<keyword evidence="1" id="KW-0732">Signal</keyword>
<reference evidence="2 3" key="1">
    <citation type="submission" date="2016-10" db="EMBL/GenBank/DDBJ databases">
        <authorList>
            <person name="de Groot N.N."/>
        </authorList>
    </citation>
    <scope>NUCLEOTIDE SEQUENCE [LARGE SCALE GENOMIC DNA]</scope>
    <source>
        <strain evidence="2 3">DSM 16077</strain>
    </source>
</reference>
<evidence type="ECO:0000256" key="1">
    <source>
        <dbReference type="SAM" id="SignalP"/>
    </source>
</evidence>
<proteinExistence type="predicted"/>
<dbReference type="STRING" id="144026.SAMN04488568_12128"/>
<feature type="signal peptide" evidence="1">
    <location>
        <begin position="1"/>
        <end position="18"/>
    </location>
</feature>